<evidence type="ECO:0000313" key="1">
    <source>
        <dbReference type="EMBL" id="WVT06354.1"/>
    </source>
</evidence>
<keyword evidence="2" id="KW-1185">Reference proteome</keyword>
<gene>
    <name evidence="1" type="ORF">RB548_22055</name>
</gene>
<protein>
    <submittedName>
        <fullName evidence="1">Uncharacterized protein</fullName>
    </submittedName>
</protein>
<name>A0ABZ2BL82_9HYPH</name>
<proteinExistence type="predicted"/>
<accession>A0ABZ2BL82</accession>
<dbReference type="Proteomes" id="UP001432360">
    <property type="component" value="Plasmid pSchITTGS70b"/>
</dbReference>
<keyword evidence="1" id="KW-0614">Plasmid</keyword>
<organism evidence="1 2">
    <name type="scientific">Sinorhizobium chiapasense</name>
    <dbReference type="NCBI Taxonomy" id="501572"/>
    <lineage>
        <taxon>Bacteria</taxon>
        <taxon>Pseudomonadati</taxon>
        <taxon>Pseudomonadota</taxon>
        <taxon>Alphaproteobacteria</taxon>
        <taxon>Hyphomicrobiales</taxon>
        <taxon>Rhizobiaceae</taxon>
        <taxon>Sinorhizobium/Ensifer group</taxon>
        <taxon>Sinorhizobium</taxon>
    </lineage>
</organism>
<reference evidence="1" key="1">
    <citation type="submission" date="2023-08" db="EMBL/GenBank/DDBJ databases">
        <title>Complete genome sequence of Sinorhizobium chiapanecum ITTG S70 isolated from Acaciella angustissima nodules in Chiapas-Mexico.</title>
        <authorList>
            <person name="Rincon-Rosales R."/>
            <person name="Rogel M.A."/>
            <person name="Rincon-Medina C.I."/>
            <person name="Guerrero G."/>
            <person name="Manzano-Gomez L.A."/>
            <person name="Lopez-Lopez A."/>
            <person name="Rincon Molina F.A."/>
            <person name="Martinez-Romero E."/>
        </authorList>
    </citation>
    <scope>NUCLEOTIDE SEQUENCE</scope>
    <source>
        <strain evidence="1">ITTG S70</strain>
        <plasmid evidence="1">pSchITTGS70b</plasmid>
    </source>
</reference>
<sequence length="174" mass="19647">MSSQNPLPLACRIRASSIFVVELVDLAAGFADLEGGDARMDLAVSRMTADDEGIHAFETMHSTRFQQLVERSVDLEWRPQAVAAHTIQNAVCAERLHGRLQHREHEALVLRQFQIVGMDRLRHDHLRWSFSLESSGTATAVPDHDIIRSVGCAGTADRDDRERLAFNRNRARFF</sequence>
<evidence type="ECO:0000313" key="2">
    <source>
        <dbReference type="Proteomes" id="UP001432360"/>
    </source>
</evidence>
<dbReference type="EMBL" id="CP133150">
    <property type="protein sequence ID" value="WVT06354.1"/>
    <property type="molecule type" value="Genomic_DNA"/>
</dbReference>
<geneLocation type="plasmid" evidence="1 2">
    <name>pSchITTGS70b</name>
</geneLocation>